<protein>
    <submittedName>
        <fullName evidence="1">Uncharacterized protein</fullName>
    </submittedName>
</protein>
<name>A0A645FQQ4_9ZZZZ</name>
<dbReference type="Gene3D" id="3.40.50.720">
    <property type="entry name" value="NAD(P)-binding Rossmann-like Domain"/>
    <property type="match status" value="1"/>
</dbReference>
<comment type="caution">
    <text evidence="1">The sequence shown here is derived from an EMBL/GenBank/DDBJ whole genome shotgun (WGS) entry which is preliminary data.</text>
</comment>
<organism evidence="1">
    <name type="scientific">bioreactor metagenome</name>
    <dbReference type="NCBI Taxonomy" id="1076179"/>
    <lineage>
        <taxon>unclassified sequences</taxon>
        <taxon>metagenomes</taxon>
        <taxon>ecological metagenomes</taxon>
    </lineage>
</organism>
<gene>
    <name evidence="1" type="ORF">SDC9_164102</name>
</gene>
<evidence type="ECO:0000313" key="1">
    <source>
        <dbReference type="EMBL" id="MPN16757.1"/>
    </source>
</evidence>
<dbReference type="SUPFAM" id="SSF51735">
    <property type="entry name" value="NAD(P)-binding Rossmann-fold domains"/>
    <property type="match status" value="1"/>
</dbReference>
<accession>A0A645FQQ4</accession>
<dbReference type="EMBL" id="VSSQ01063752">
    <property type="protein sequence ID" value="MPN16757.1"/>
    <property type="molecule type" value="Genomic_DNA"/>
</dbReference>
<dbReference type="InterPro" id="IPR002347">
    <property type="entry name" value="SDR_fam"/>
</dbReference>
<dbReference type="Pfam" id="PF00106">
    <property type="entry name" value="adh_short"/>
    <property type="match status" value="1"/>
</dbReference>
<proteinExistence type="predicted"/>
<sequence length="123" mass="13569">MPLKATYAASKRFLLDFAISLRQELKSQNVNVLTLCPGGMVTTKEAMEGIAAQGFWGSATTNPIEIVARKTLDRALSGKGIYIPGGLNRVLAFFGKIIPSSWIAEIVYRRWNHVQKMSLNGKQ</sequence>
<reference evidence="1" key="1">
    <citation type="submission" date="2019-08" db="EMBL/GenBank/DDBJ databases">
        <authorList>
            <person name="Kucharzyk K."/>
            <person name="Murdoch R.W."/>
            <person name="Higgins S."/>
            <person name="Loffler F."/>
        </authorList>
    </citation>
    <scope>NUCLEOTIDE SEQUENCE</scope>
</reference>
<dbReference type="InterPro" id="IPR036291">
    <property type="entry name" value="NAD(P)-bd_dom_sf"/>
</dbReference>
<dbReference type="AlphaFoldDB" id="A0A645FQQ4"/>